<accession>L8EAH4</accession>
<proteinExistence type="predicted"/>
<gene>
    <name evidence="1" type="primary">UCHL3</name>
</gene>
<reference evidence="1" key="1">
    <citation type="journal article" date="2013" name="PLoS ONE">
        <title>Direct detection of alternative open reading frames translation products in human significantly expands the proteome.</title>
        <authorList>
            <person name="Vanderperre B."/>
            <person name="Lucier J.-F."/>
            <person name="Motard J."/>
            <person name="Tremblay G."/>
            <person name="Vanderperre S."/>
            <person name="Wisztorski M."/>
            <person name="Salzet M."/>
            <person name="Boisvert F.-M."/>
            <person name="Roucou X."/>
        </authorList>
    </citation>
    <scope>NUCLEOTIDE SEQUENCE</scope>
</reference>
<dbReference type="ChiTaRS" id="UCHL3">
    <property type="organism name" value="human"/>
</dbReference>
<dbReference type="OrthoDB" id="427186at2759"/>
<dbReference type="AlphaFoldDB" id="L8EAH4"/>
<sequence length="40" mass="5043">MYMEWILNSLAWYQDQSVQSYFSFLLQKSMKYSEQKRKKK</sequence>
<dbReference type="EMBL" id="HF583846">
    <property type="protein sequence ID" value="CCQ43343.1"/>
    <property type="molecule type" value="Genomic_DNA"/>
</dbReference>
<protein>
    <submittedName>
        <fullName evidence="1">Alternative protein UCHL3</fullName>
    </submittedName>
</protein>
<evidence type="ECO:0000313" key="1">
    <source>
        <dbReference type="EMBL" id="CCQ43343.1"/>
    </source>
</evidence>
<organism evidence="1">
    <name type="scientific">Homo sapiens</name>
    <name type="common">Human</name>
    <dbReference type="NCBI Taxonomy" id="9606"/>
    <lineage>
        <taxon>Eukaryota</taxon>
        <taxon>Metazoa</taxon>
        <taxon>Chordata</taxon>
        <taxon>Craniata</taxon>
        <taxon>Vertebrata</taxon>
        <taxon>Euteleostomi</taxon>
        <taxon>Mammalia</taxon>
        <taxon>Eutheria</taxon>
        <taxon>Euarchontoglires</taxon>
        <taxon>Primates</taxon>
        <taxon>Haplorrhini</taxon>
        <taxon>Catarrhini</taxon>
        <taxon>Hominidae</taxon>
        <taxon>Homo</taxon>
    </lineage>
</organism>
<name>L8EAH4_HUMAN</name>